<protein>
    <submittedName>
        <fullName evidence="2">Uncharacterized protein</fullName>
    </submittedName>
</protein>
<sequence>MNYLKMTEISLSISCKIFSFSFFSSFSFFFFPIYLAHQKKKRVGAPLPEYDSPFIYKYNYSIYFLFYCYNMQCFFFGYCIFPYYICISFTHTIHPHTSIIE</sequence>
<reference evidence="2" key="2">
    <citation type="submission" date="2023-02" db="EMBL/GenBank/DDBJ databases">
        <authorList>
            <consortium name="DOE Joint Genome Institute"/>
            <person name="Mondo S.J."/>
            <person name="Chang Y."/>
            <person name="Wang Y."/>
            <person name="Ahrendt S."/>
            <person name="Andreopoulos W."/>
            <person name="Barry K."/>
            <person name="Beard J."/>
            <person name="Benny G.L."/>
            <person name="Blankenship S."/>
            <person name="Bonito G."/>
            <person name="Cuomo C."/>
            <person name="Desiro A."/>
            <person name="Gervers K.A."/>
            <person name="Hundley H."/>
            <person name="Kuo A."/>
            <person name="LaButti K."/>
            <person name="Lang B.F."/>
            <person name="Lipzen A."/>
            <person name="O'Donnell K."/>
            <person name="Pangilinan J."/>
            <person name="Reynolds N."/>
            <person name="Sandor L."/>
            <person name="Smith M.W."/>
            <person name="Tsang A."/>
            <person name="Grigoriev I.V."/>
            <person name="Stajich J.E."/>
            <person name="Spatafora J.W."/>
        </authorList>
    </citation>
    <scope>NUCLEOTIDE SEQUENCE</scope>
    <source>
        <strain evidence="2">RSA 2281</strain>
    </source>
</reference>
<evidence type="ECO:0000256" key="1">
    <source>
        <dbReference type="SAM" id="Phobius"/>
    </source>
</evidence>
<reference evidence="2" key="1">
    <citation type="journal article" date="2022" name="IScience">
        <title>Evolution of zygomycete secretomes and the origins of terrestrial fungal ecologies.</title>
        <authorList>
            <person name="Chang Y."/>
            <person name="Wang Y."/>
            <person name="Mondo S."/>
            <person name="Ahrendt S."/>
            <person name="Andreopoulos W."/>
            <person name="Barry K."/>
            <person name="Beard J."/>
            <person name="Benny G.L."/>
            <person name="Blankenship S."/>
            <person name="Bonito G."/>
            <person name="Cuomo C."/>
            <person name="Desiro A."/>
            <person name="Gervers K.A."/>
            <person name="Hundley H."/>
            <person name="Kuo A."/>
            <person name="LaButti K."/>
            <person name="Lang B.F."/>
            <person name="Lipzen A."/>
            <person name="O'Donnell K."/>
            <person name="Pangilinan J."/>
            <person name="Reynolds N."/>
            <person name="Sandor L."/>
            <person name="Smith M.E."/>
            <person name="Tsang A."/>
            <person name="Grigoriev I.V."/>
            <person name="Stajich J.E."/>
            <person name="Spatafora J.W."/>
        </authorList>
    </citation>
    <scope>NUCLEOTIDE SEQUENCE</scope>
    <source>
        <strain evidence="2">RSA 2281</strain>
    </source>
</reference>
<keyword evidence="1" id="KW-0812">Transmembrane</keyword>
<keyword evidence="1" id="KW-1133">Transmembrane helix</keyword>
<evidence type="ECO:0000313" key="2">
    <source>
        <dbReference type="EMBL" id="KAI9249495.1"/>
    </source>
</evidence>
<name>A0AAD5K0N7_9FUNG</name>
<feature type="transmembrane region" description="Helical" evidence="1">
    <location>
        <begin position="62"/>
        <end position="85"/>
    </location>
</feature>
<dbReference type="AlphaFoldDB" id="A0AAD5K0N7"/>
<dbReference type="Proteomes" id="UP001209540">
    <property type="component" value="Unassembled WGS sequence"/>
</dbReference>
<keyword evidence="3" id="KW-1185">Reference proteome</keyword>
<gene>
    <name evidence="2" type="ORF">BDA99DRAFT_523962</name>
</gene>
<keyword evidence="1" id="KW-0472">Membrane</keyword>
<accession>A0AAD5K0N7</accession>
<proteinExistence type="predicted"/>
<feature type="transmembrane region" description="Helical" evidence="1">
    <location>
        <begin position="17"/>
        <end position="36"/>
    </location>
</feature>
<comment type="caution">
    <text evidence="2">The sequence shown here is derived from an EMBL/GenBank/DDBJ whole genome shotgun (WGS) entry which is preliminary data.</text>
</comment>
<evidence type="ECO:0000313" key="3">
    <source>
        <dbReference type="Proteomes" id="UP001209540"/>
    </source>
</evidence>
<dbReference type="EMBL" id="JAIXMP010000035">
    <property type="protein sequence ID" value="KAI9249495.1"/>
    <property type="molecule type" value="Genomic_DNA"/>
</dbReference>
<organism evidence="2 3">
    <name type="scientific">Phascolomyces articulosus</name>
    <dbReference type="NCBI Taxonomy" id="60185"/>
    <lineage>
        <taxon>Eukaryota</taxon>
        <taxon>Fungi</taxon>
        <taxon>Fungi incertae sedis</taxon>
        <taxon>Mucoromycota</taxon>
        <taxon>Mucoromycotina</taxon>
        <taxon>Mucoromycetes</taxon>
        <taxon>Mucorales</taxon>
        <taxon>Lichtheimiaceae</taxon>
        <taxon>Phascolomyces</taxon>
    </lineage>
</organism>